<protein>
    <recommendedName>
        <fullName evidence="2">chitinase</fullName>
        <ecNumber evidence="2">3.2.1.14</ecNumber>
    </recommendedName>
</protein>
<evidence type="ECO:0000313" key="14">
    <source>
        <dbReference type="Proteomes" id="UP001385951"/>
    </source>
</evidence>
<dbReference type="SUPFAM" id="SSF51055">
    <property type="entry name" value="Carbohydrate binding domain"/>
    <property type="match status" value="1"/>
</dbReference>
<dbReference type="GO" id="GO:0006032">
    <property type="term" value="P:chitin catabolic process"/>
    <property type="evidence" value="ECO:0007669"/>
    <property type="project" value="UniProtKB-KW"/>
</dbReference>
<gene>
    <name evidence="13" type="ORF">QCA50_005818</name>
</gene>
<dbReference type="SMART" id="SM00495">
    <property type="entry name" value="ChtBD3"/>
    <property type="match status" value="1"/>
</dbReference>
<dbReference type="InterPro" id="IPR017853">
    <property type="entry name" value="GH"/>
</dbReference>
<evidence type="ECO:0000256" key="7">
    <source>
        <dbReference type="ARBA" id="ARBA00023295"/>
    </source>
</evidence>
<evidence type="ECO:0000256" key="4">
    <source>
        <dbReference type="ARBA" id="ARBA00022801"/>
    </source>
</evidence>
<dbReference type="Proteomes" id="UP001385951">
    <property type="component" value="Unassembled WGS sequence"/>
</dbReference>
<dbReference type="InterPro" id="IPR001223">
    <property type="entry name" value="Glyco_hydro18_cat"/>
</dbReference>
<keyword evidence="5" id="KW-0146">Chitin degradation</keyword>
<dbReference type="GO" id="GO:0030246">
    <property type="term" value="F:carbohydrate binding"/>
    <property type="evidence" value="ECO:0007669"/>
    <property type="project" value="InterPro"/>
</dbReference>
<dbReference type="Gene3D" id="2.10.10.20">
    <property type="entry name" value="Carbohydrate-binding module superfamily 5/12"/>
    <property type="match status" value="1"/>
</dbReference>
<dbReference type="InterPro" id="IPR050542">
    <property type="entry name" value="Glycosyl_Hydrlase18_Chitinase"/>
</dbReference>
<name>A0AAW0GG74_9APHY</name>
<evidence type="ECO:0000259" key="12">
    <source>
        <dbReference type="PROSITE" id="PS51910"/>
    </source>
</evidence>
<keyword evidence="4 9" id="KW-0378">Hydrolase</keyword>
<keyword evidence="14" id="KW-1185">Reference proteome</keyword>
<dbReference type="EMBL" id="JASBNA010000006">
    <property type="protein sequence ID" value="KAK7690719.1"/>
    <property type="molecule type" value="Genomic_DNA"/>
</dbReference>
<feature type="compositionally biased region" description="Low complexity" evidence="11">
    <location>
        <begin position="396"/>
        <end position="406"/>
    </location>
</feature>
<feature type="compositionally biased region" description="Pro residues" evidence="11">
    <location>
        <begin position="364"/>
        <end position="395"/>
    </location>
</feature>
<dbReference type="GO" id="GO:0005576">
    <property type="term" value="C:extracellular region"/>
    <property type="evidence" value="ECO:0007669"/>
    <property type="project" value="InterPro"/>
</dbReference>
<dbReference type="InterPro" id="IPR003610">
    <property type="entry name" value="CBM5/12"/>
</dbReference>
<evidence type="ECO:0000256" key="1">
    <source>
        <dbReference type="ARBA" id="ARBA00000822"/>
    </source>
</evidence>
<dbReference type="AlphaFoldDB" id="A0AAW0GG74"/>
<keyword evidence="7 9" id="KW-0326">Glycosidase</keyword>
<evidence type="ECO:0000256" key="5">
    <source>
        <dbReference type="ARBA" id="ARBA00023024"/>
    </source>
</evidence>
<reference evidence="13 14" key="1">
    <citation type="submission" date="2022-09" db="EMBL/GenBank/DDBJ databases">
        <authorList>
            <person name="Palmer J.M."/>
        </authorList>
    </citation>
    <scope>NUCLEOTIDE SEQUENCE [LARGE SCALE GENOMIC DNA]</scope>
    <source>
        <strain evidence="13 14">DSM 7382</strain>
    </source>
</reference>
<dbReference type="PROSITE" id="PS51910">
    <property type="entry name" value="GH18_2"/>
    <property type="match status" value="1"/>
</dbReference>
<evidence type="ECO:0000256" key="2">
    <source>
        <dbReference type="ARBA" id="ARBA00012729"/>
    </source>
</evidence>
<keyword evidence="6" id="KW-0119">Carbohydrate metabolism</keyword>
<keyword evidence="8" id="KW-0624">Polysaccharide degradation</keyword>
<dbReference type="InterPro" id="IPR001579">
    <property type="entry name" value="Glyco_hydro_18_chit_AS"/>
</dbReference>
<proteinExistence type="inferred from homology"/>
<dbReference type="PANTHER" id="PTHR45708">
    <property type="entry name" value="ENDOCHITINASE"/>
    <property type="match status" value="1"/>
</dbReference>
<organism evidence="13 14">
    <name type="scientific">Cerrena zonata</name>
    <dbReference type="NCBI Taxonomy" id="2478898"/>
    <lineage>
        <taxon>Eukaryota</taxon>
        <taxon>Fungi</taxon>
        <taxon>Dikarya</taxon>
        <taxon>Basidiomycota</taxon>
        <taxon>Agaricomycotina</taxon>
        <taxon>Agaricomycetes</taxon>
        <taxon>Polyporales</taxon>
        <taxon>Cerrenaceae</taxon>
        <taxon>Cerrena</taxon>
    </lineage>
</organism>
<dbReference type="GO" id="GO:0008061">
    <property type="term" value="F:chitin binding"/>
    <property type="evidence" value="ECO:0007669"/>
    <property type="project" value="UniProtKB-KW"/>
</dbReference>
<comment type="catalytic activity">
    <reaction evidence="1">
        <text>Random endo-hydrolysis of N-acetyl-beta-D-glucosaminide (1-&gt;4)-beta-linkages in chitin and chitodextrins.</text>
        <dbReference type="EC" id="3.2.1.14"/>
    </reaction>
</comment>
<evidence type="ECO:0000256" key="8">
    <source>
        <dbReference type="ARBA" id="ARBA00023326"/>
    </source>
</evidence>
<dbReference type="InterPro" id="IPR045321">
    <property type="entry name" value="Cts1-like"/>
</dbReference>
<feature type="domain" description="GH18" evidence="12">
    <location>
        <begin position="43"/>
        <end position="344"/>
    </location>
</feature>
<dbReference type="InterPro" id="IPR036573">
    <property type="entry name" value="CBM_sf_5/12"/>
</dbReference>
<accession>A0AAW0GG74</accession>
<sequence length="496" mass="52382">MSIKSSPHSLYDIMISQSYLALLTTILSYSATTVLGFDNSRSDNLAVYWGQNSYGATHSDTANFQKSLATYCQDDSIDAFPVAFMNVFFGAGGLPSIDLSNICNVNDDPVFPGSQLPNCGFLASDIQTCQSKGKIVTLSLGGATGAAGFTSDSQASGFADTLWNLFLGGSSSTRPFGNAVLDGIDLDIEGGSTAHFEVFVNRLRTLMNSGNKNYYITAAPQCPFPDAWLGSVINAVGFDAIYVQFYNNFCGLTNFNNPNAWNFADWDNWAKNTSPNKNVKIYIGAPAAPSAAGSGYVDVATFTNIIQQTRSMFSSFGGVMMWDASQAFANNRYDAAIKNVLRNGTAAPAPPPTSAPPTTSVPPTSVPPTSVPPTSVPPTSVPTTPPTSAPPPPTTVPTSTTPAPTSGPGNCAGVNAWVNNVAYNGGDKVVFGGHLWTAKWWSYADTPGGVADDWQDNGPCVAALANQLIKPHYESKSVPLQVPVKTPEALARRPTI</sequence>
<dbReference type="SUPFAM" id="SSF51445">
    <property type="entry name" value="(Trans)glycosidases"/>
    <property type="match status" value="1"/>
</dbReference>
<dbReference type="CDD" id="cd12215">
    <property type="entry name" value="ChiC_BD"/>
    <property type="match status" value="1"/>
</dbReference>
<comment type="similarity">
    <text evidence="10">Belongs to the glycosyl hydrolase 18 family.</text>
</comment>
<keyword evidence="3" id="KW-0147">Chitin-binding</keyword>
<dbReference type="PROSITE" id="PS01095">
    <property type="entry name" value="GH18_1"/>
    <property type="match status" value="1"/>
</dbReference>
<feature type="region of interest" description="Disordered" evidence="11">
    <location>
        <begin position="344"/>
        <end position="408"/>
    </location>
</feature>
<dbReference type="Pfam" id="PF00704">
    <property type="entry name" value="Glyco_hydro_18"/>
    <property type="match status" value="1"/>
</dbReference>
<evidence type="ECO:0000256" key="11">
    <source>
        <dbReference type="SAM" id="MobiDB-lite"/>
    </source>
</evidence>
<dbReference type="EC" id="3.2.1.14" evidence="2"/>
<dbReference type="GO" id="GO:0000272">
    <property type="term" value="P:polysaccharide catabolic process"/>
    <property type="evidence" value="ECO:0007669"/>
    <property type="project" value="UniProtKB-KW"/>
</dbReference>
<dbReference type="CDD" id="cd02877">
    <property type="entry name" value="GH18_hevamine_XipI_class_III"/>
    <property type="match status" value="1"/>
</dbReference>
<evidence type="ECO:0000256" key="3">
    <source>
        <dbReference type="ARBA" id="ARBA00022669"/>
    </source>
</evidence>
<comment type="caution">
    <text evidence="13">The sequence shown here is derived from an EMBL/GenBank/DDBJ whole genome shotgun (WGS) entry which is preliminary data.</text>
</comment>
<evidence type="ECO:0000256" key="6">
    <source>
        <dbReference type="ARBA" id="ARBA00023277"/>
    </source>
</evidence>
<dbReference type="GO" id="GO:0008843">
    <property type="term" value="F:endochitinase activity"/>
    <property type="evidence" value="ECO:0007669"/>
    <property type="project" value="UniProtKB-EC"/>
</dbReference>
<dbReference type="PANTHER" id="PTHR45708:SF49">
    <property type="entry name" value="ENDOCHITINASE"/>
    <property type="match status" value="1"/>
</dbReference>
<evidence type="ECO:0000256" key="9">
    <source>
        <dbReference type="RuleBase" id="RU000489"/>
    </source>
</evidence>
<dbReference type="Gene3D" id="3.20.20.80">
    <property type="entry name" value="Glycosidases"/>
    <property type="match status" value="1"/>
</dbReference>
<evidence type="ECO:0000256" key="10">
    <source>
        <dbReference type="RuleBase" id="RU004453"/>
    </source>
</evidence>
<evidence type="ECO:0000313" key="13">
    <source>
        <dbReference type="EMBL" id="KAK7690719.1"/>
    </source>
</evidence>